<dbReference type="Gene3D" id="3.40.50.1820">
    <property type="entry name" value="alpha/beta hydrolase"/>
    <property type="match status" value="1"/>
</dbReference>
<dbReference type="SUPFAM" id="SSF53474">
    <property type="entry name" value="alpha/beta-Hydrolases"/>
    <property type="match status" value="1"/>
</dbReference>
<reference evidence="6 7" key="1">
    <citation type="journal article" date="2017" name="Infect. Genet. Evol.">
        <title>The new phylogeny of the genus Mycobacterium: The old and the news.</title>
        <authorList>
            <person name="Tortoli E."/>
            <person name="Fedrizzi T."/>
            <person name="Meehan C.J."/>
            <person name="Trovato A."/>
            <person name="Grottola A."/>
            <person name="Giacobazzi E."/>
            <person name="Serpini G.F."/>
            <person name="Tagliazucchi S."/>
            <person name="Fabio A."/>
            <person name="Bettua C."/>
            <person name="Bertorelli R."/>
            <person name="Frascaro F."/>
            <person name="De Sanctis V."/>
            <person name="Pecorari M."/>
            <person name="Jousson O."/>
            <person name="Segata N."/>
            <person name="Cirillo D.M."/>
        </authorList>
    </citation>
    <scope>NUCLEOTIDE SEQUENCE [LARGE SCALE GENOMIC DNA]</scope>
    <source>
        <strain evidence="6 7">CIP1034565</strain>
    </source>
</reference>
<accession>A0A2G5P645</accession>
<dbReference type="EMBL" id="PDCN02000023">
    <property type="protein sequence ID" value="PIB73839.1"/>
    <property type="molecule type" value="Genomic_DNA"/>
</dbReference>
<dbReference type="PANTHER" id="PTHR47470">
    <property type="entry name" value="CHOLESTEROL OXIDASE"/>
    <property type="match status" value="1"/>
</dbReference>
<evidence type="ECO:0000256" key="1">
    <source>
        <dbReference type="ARBA" id="ARBA00001974"/>
    </source>
</evidence>
<evidence type="ECO:0000313" key="7">
    <source>
        <dbReference type="Proteomes" id="UP000230551"/>
    </source>
</evidence>
<dbReference type="InterPro" id="IPR052542">
    <property type="entry name" value="Cholesterol_Oxidase"/>
</dbReference>
<dbReference type="AlphaFoldDB" id="A0A2G5P645"/>
<evidence type="ECO:0000256" key="5">
    <source>
        <dbReference type="ARBA" id="ARBA00023002"/>
    </source>
</evidence>
<keyword evidence="7" id="KW-1185">Reference proteome</keyword>
<comment type="similarity">
    <text evidence="2">Belongs to the GMC oxidoreductase family.</text>
</comment>
<keyword evidence="5" id="KW-0560">Oxidoreductase</keyword>
<dbReference type="STRING" id="85968.GCA_900073015_01420"/>
<evidence type="ECO:0000256" key="3">
    <source>
        <dbReference type="ARBA" id="ARBA00022630"/>
    </source>
</evidence>
<dbReference type="RefSeq" id="WP_090588006.1">
    <property type="nucleotide sequence ID" value="NZ_CP104302.1"/>
</dbReference>
<dbReference type="Proteomes" id="UP000230551">
    <property type="component" value="Unassembled WGS sequence"/>
</dbReference>
<proteinExistence type="inferred from homology"/>
<dbReference type="InterPro" id="IPR029058">
    <property type="entry name" value="AB_hydrolase_fold"/>
</dbReference>
<keyword evidence="3" id="KW-0285">Flavoprotein</keyword>
<dbReference type="OrthoDB" id="9787779at2"/>
<sequence length="342" mass="37478">MTETTTVEYTAGDGMVLTLKHVRGAGGAKGPVLLVPGAGVRAELFCPPEQRTVVDALVDDGWDVWLQNWRSSIDVPLTDWDLDQAAVYDHPRAVAAVRAHTGADTVKAIVHCQGSSSFMLSAAAGLLPDVDVIVANSMALHPIVPPWARVKLRYVVPIAAPLLPHLDTRWQEPGHPAPNWIAKALVAVVRATHRECENSSCRMVSFTYGAGRPALWSHDNISEATHNWLRSEFGAVPMSFFKQMARSVRRGQLTPTGRFAELPVDLLDGPPHTDARIALLTGRDNRCFLPASQQQTYDYLNRTRPGGQQSLTVIDGYGHLDIFFARYGERDTFGSVLELLNA</sequence>
<gene>
    <name evidence="6" type="ORF">CQY22_015205</name>
</gene>
<evidence type="ECO:0000256" key="2">
    <source>
        <dbReference type="ARBA" id="ARBA00010790"/>
    </source>
</evidence>
<evidence type="ECO:0000256" key="4">
    <source>
        <dbReference type="ARBA" id="ARBA00022827"/>
    </source>
</evidence>
<protein>
    <submittedName>
        <fullName evidence="6">Esterase</fullName>
    </submittedName>
</protein>
<keyword evidence="4" id="KW-0274">FAD</keyword>
<name>A0A2G5P645_9MYCO</name>
<dbReference type="GO" id="GO:0016491">
    <property type="term" value="F:oxidoreductase activity"/>
    <property type="evidence" value="ECO:0007669"/>
    <property type="project" value="UniProtKB-KW"/>
</dbReference>
<dbReference type="PANTHER" id="PTHR47470:SF1">
    <property type="entry name" value="FAD-DEPENDENT OXIDOREDUCTASE 2 FAD BINDING DOMAIN-CONTAINING PROTEIN"/>
    <property type="match status" value="1"/>
</dbReference>
<comment type="cofactor">
    <cofactor evidence="1">
        <name>FAD</name>
        <dbReference type="ChEBI" id="CHEBI:57692"/>
    </cofactor>
</comment>
<organism evidence="6 7">
    <name type="scientific">Mycolicibacterium brumae</name>
    <dbReference type="NCBI Taxonomy" id="85968"/>
    <lineage>
        <taxon>Bacteria</taxon>
        <taxon>Bacillati</taxon>
        <taxon>Actinomycetota</taxon>
        <taxon>Actinomycetes</taxon>
        <taxon>Mycobacteriales</taxon>
        <taxon>Mycobacteriaceae</taxon>
        <taxon>Mycolicibacterium</taxon>
    </lineage>
</organism>
<evidence type="ECO:0000313" key="6">
    <source>
        <dbReference type="EMBL" id="PIB73839.1"/>
    </source>
</evidence>
<comment type="caution">
    <text evidence="6">The sequence shown here is derived from an EMBL/GenBank/DDBJ whole genome shotgun (WGS) entry which is preliminary data.</text>
</comment>